<evidence type="ECO:0000256" key="2">
    <source>
        <dbReference type="ARBA" id="ARBA00012295"/>
    </source>
</evidence>
<dbReference type="PATRIC" id="fig|1158608.3.peg.1240"/>
<comment type="pathway">
    <text evidence="1">One-carbon metabolism; tetrahydrofolate interconversion.</text>
</comment>
<keyword evidence="10" id="KW-1185">Reference proteome</keyword>
<accession>R2STU5</accession>
<dbReference type="GO" id="GO:0035999">
    <property type="term" value="P:tetrahydrofolate interconversion"/>
    <property type="evidence" value="ECO:0007669"/>
    <property type="project" value="UniProtKB-UniPathway"/>
</dbReference>
<keyword evidence="3" id="KW-0554">One-carbon metabolism</keyword>
<dbReference type="EMBL" id="AJAR01000012">
    <property type="protein sequence ID" value="EOH98670.1"/>
    <property type="molecule type" value="Genomic_DNA"/>
</dbReference>
<dbReference type="GO" id="GO:0005524">
    <property type="term" value="F:ATP binding"/>
    <property type="evidence" value="ECO:0007669"/>
    <property type="project" value="UniProtKB-KW"/>
</dbReference>
<keyword evidence="4 7" id="KW-0436">Ligase</keyword>
<evidence type="ECO:0000256" key="6">
    <source>
        <dbReference type="ARBA" id="ARBA00022840"/>
    </source>
</evidence>
<dbReference type="GO" id="GO:0004329">
    <property type="term" value="F:formate-tetrahydrofolate ligase activity"/>
    <property type="evidence" value="ECO:0007669"/>
    <property type="project" value="UniProtKB-EC"/>
</dbReference>
<dbReference type="STRING" id="155618.RV06_GL001354"/>
<dbReference type="Proteomes" id="UP000014197">
    <property type="component" value="Unassembled WGS sequence"/>
</dbReference>
<dbReference type="EC" id="6.3.4.3" evidence="2"/>
<evidence type="ECO:0000256" key="4">
    <source>
        <dbReference type="ARBA" id="ARBA00022598"/>
    </source>
</evidence>
<evidence type="ECO:0000256" key="1">
    <source>
        <dbReference type="ARBA" id="ARBA00004777"/>
    </source>
</evidence>
<protein>
    <recommendedName>
        <fullName evidence="2">formate--tetrahydrofolate ligase</fullName>
        <ecNumber evidence="2">6.3.4.3</ecNumber>
    </recommendedName>
</protein>
<name>R2STU5_9ENTE</name>
<dbReference type="UniPathway" id="UPA00193"/>
<dbReference type="InterPro" id="IPR020628">
    <property type="entry name" value="Formate_THF_ligase_CS"/>
</dbReference>
<dbReference type="InterPro" id="IPR000559">
    <property type="entry name" value="Formate_THF_ligase"/>
</dbReference>
<organism evidence="7 9">
    <name type="scientific">Enterococcus haemoperoxidus ATCC BAA-382</name>
    <dbReference type="NCBI Taxonomy" id="1158608"/>
    <lineage>
        <taxon>Bacteria</taxon>
        <taxon>Bacillati</taxon>
        <taxon>Bacillota</taxon>
        <taxon>Bacilli</taxon>
        <taxon>Lactobacillales</taxon>
        <taxon>Enterococcaceae</taxon>
        <taxon>Enterococcus</taxon>
    </lineage>
</organism>
<evidence type="ECO:0000256" key="5">
    <source>
        <dbReference type="ARBA" id="ARBA00022741"/>
    </source>
</evidence>
<keyword evidence="5" id="KW-0547">Nucleotide-binding</keyword>
<dbReference type="Proteomes" id="UP000013858">
    <property type="component" value="Unassembled WGS sequence"/>
</dbReference>
<dbReference type="AlphaFoldDB" id="R2STU5"/>
<evidence type="ECO:0000313" key="9">
    <source>
        <dbReference type="Proteomes" id="UP000013858"/>
    </source>
</evidence>
<reference evidence="8 10" key="2">
    <citation type="submission" date="2013-03" db="EMBL/GenBank/DDBJ databases">
        <title>The Genome Sequence of Enterococcus haemoperoxidus BAA-382 (PacBio/Illumina hybrid assembly).</title>
        <authorList>
            <consortium name="The Broad Institute Genomics Platform"/>
            <consortium name="The Broad Institute Genome Sequencing Center for Infectious Disease"/>
            <person name="Earl A."/>
            <person name="Russ C."/>
            <person name="Gilmore M."/>
            <person name="Surin D."/>
            <person name="Walker B."/>
            <person name="Young S."/>
            <person name="Zeng Q."/>
            <person name="Gargeya S."/>
            <person name="Fitzgerald M."/>
            <person name="Haas B."/>
            <person name="Abouelleil A."/>
            <person name="Allen A.W."/>
            <person name="Alvarado L."/>
            <person name="Arachchi H.M."/>
            <person name="Berlin A.M."/>
            <person name="Chapman S.B."/>
            <person name="Gainer-Dewar J."/>
            <person name="Goldberg J."/>
            <person name="Griggs A."/>
            <person name="Gujja S."/>
            <person name="Hansen M."/>
            <person name="Howarth C."/>
            <person name="Imamovic A."/>
            <person name="Ireland A."/>
            <person name="Larimer J."/>
            <person name="McCowan C."/>
            <person name="Murphy C."/>
            <person name="Pearson M."/>
            <person name="Poon T.W."/>
            <person name="Priest M."/>
            <person name="Roberts A."/>
            <person name="Saif S."/>
            <person name="Shea T."/>
            <person name="Sisk P."/>
            <person name="Sykes S."/>
            <person name="Wortman J."/>
            <person name="Nusbaum C."/>
            <person name="Birren B."/>
        </authorList>
    </citation>
    <scope>NUCLEOTIDE SEQUENCE [LARGE SCALE GENOMIC DNA]</scope>
    <source>
        <strain evidence="8 10">ATCC BAA-382</strain>
    </source>
</reference>
<evidence type="ECO:0000313" key="7">
    <source>
        <dbReference type="EMBL" id="EOH98670.1"/>
    </source>
</evidence>
<evidence type="ECO:0000256" key="3">
    <source>
        <dbReference type="ARBA" id="ARBA00022563"/>
    </source>
</evidence>
<dbReference type="SUPFAM" id="SSF52540">
    <property type="entry name" value="P-loop containing nucleoside triphosphate hydrolases"/>
    <property type="match status" value="1"/>
</dbReference>
<dbReference type="eggNOG" id="COG2759">
    <property type="taxonomic scope" value="Bacteria"/>
</dbReference>
<dbReference type="Pfam" id="PF01268">
    <property type="entry name" value="FTHFS"/>
    <property type="match status" value="1"/>
</dbReference>
<evidence type="ECO:0000313" key="8">
    <source>
        <dbReference type="EMBL" id="EOT62147.1"/>
    </source>
</evidence>
<reference evidence="7 9" key="1">
    <citation type="submission" date="2013-02" db="EMBL/GenBank/DDBJ databases">
        <title>The Genome Sequence of Enterococcus haemoperoxidus BAA-382.</title>
        <authorList>
            <consortium name="The Broad Institute Genome Sequencing Platform"/>
            <consortium name="The Broad Institute Genome Sequencing Center for Infectious Disease"/>
            <person name="Earl A.M."/>
            <person name="Gilmore M.S."/>
            <person name="Lebreton F."/>
            <person name="Walker B."/>
            <person name="Young S.K."/>
            <person name="Zeng Q."/>
            <person name="Gargeya S."/>
            <person name="Fitzgerald M."/>
            <person name="Haas B."/>
            <person name="Abouelleil A."/>
            <person name="Alvarado L."/>
            <person name="Arachchi H.M."/>
            <person name="Berlin A.M."/>
            <person name="Chapman S.B."/>
            <person name="Dewar J."/>
            <person name="Goldberg J."/>
            <person name="Griggs A."/>
            <person name="Gujja S."/>
            <person name="Hansen M."/>
            <person name="Howarth C."/>
            <person name="Imamovic A."/>
            <person name="Larimer J."/>
            <person name="McCowan C."/>
            <person name="Murphy C."/>
            <person name="Neiman D."/>
            <person name="Pearson M."/>
            <person name="Priest M."/>
            <person name="Roberts A."/>
            <person name="Saif S."/>
            <person name="Shea T."/>
            <person name="Sisk P."/>
            <person name="Sykes S."/>
            <person name="Wortman J."/>
            <person name="Nusbaum C."/>
            <person name="Birren B."/>
        </authorList>
    </citation>
    <scope>NUCLEOTIDE SEQUENCE [LARGE SCALE GENOMIC DNA]</scope>
    <source>
        <strain evidence="7 9">ATCC BAA-382</strain>
    </source>
</reference>
<dbReference type="EMBL" id="ASVY01000002">
    <property type="protein sequence ID" value="EOT62147.1"/>
    <property type="molecule type" value="Genomic_DNA"/>
</dbReference>
<evidence type="ECO:0000313" key="10">
    <source>
        <dbReference type="Proteomes" id="UP000014197"/>
    </source>
</evidence>
<comment type="caution">
    <text evidence="7">The sequence shown here is derived from an EMBL/GenBank/DDBJ whole genome shotgun (WGS) entry which is preliminary data.</text>
</comment>
<dbReference type="InterPro" id="IPR027417">
    <property type="entry name" value="P-loop_NTPase"/>
</dbReference>
<keyword evidence="6" id="KW-0067">ATP-binding</keyword>
<dbReference type="Gene3D" id="3.40.50.300">
    <property type="entry name" value="P-loop containing nucleotide triphosphate hydrolases"/>
    <property type="match status" value="1"/>
</dbReference>
<sequence>MIKTDIEIYRNVDLLPVNKVAESIGLTQEDLELFGKYKAKIDFSTMQRVSEYEEGKLILVTSINPTPAGEGKSTVTIDLGDALNHIGKKTIISLREPLLGPVMGIKGGATGGGYVQVLPMEDINLHFTGVNDNVKEIATLRKLCETIQVPVELTSVWEKGT</sequence>
<dbReference type="PROSITE" id="PS00721">
    <property type="entry name" value="FTHFS_1"/>
    <property type="match status" value="1"/>
</dbReference>
<gene>
    <name evidence="8" type="ORF">I583_01147</name>
    <name evidence="7" type="ORF">UAW_01266</name>
</gene>
<proteinExistence type="predicted"/>